<name>N1PUY3_DOTSN</name>
<accession>N1PUY3</accession>
<evidence type="ECO:0000313" key="2">
    <source>
        <dbReference type="Proteomes" id="UP000016933"/>
    </source>
</evidence>
<protein>
    <submittedName>
        <fullName evidence="1">Uncharacterized protein</fullName>
    </submittedName>
</protein>
<proteinExistence type="predicted"/>
<gene>
    <name evidence="1" type="ORF">DOTSEDRAFT_41725</name>
</gene>
<evidence type="ECO:0000313" key="1">
    <source>
        <dbReference type="EMBL" id="EME47296.1"/>
    </source>
</evidence>
<dbReference type="HOGENOM" id="CLU_2164341_0_0_1"/>
<keyword evidence="2" id="KW-1185">Reference proteome</keyword>
<dbReference type="EMBL" id="KB446536">
    <property type="protein sequence ID" value="EME47296.1"/>
    <property type="molecule type" value="Genomic_DNA"/>
</dbReference>
<reference evidence="2" key="1">
    <citation type="journal article" date="2012" name="PLoS Genet.">
        <title>The genomes of the fungal plant pathogens Cladosporium fulvum and Dothistroma septosporum reveal adaptation to different hosts and lifestyles but also signatures of common ancestry.</title>
        <authorList>
            <person name="de Wit P.J.G.M."/>
            <person name="van der Burgt A."/>
            <person name="Oekmen B."/>
            <person name="Stergiopoulos I."/>
            <person name="Abd-Elsalam K.A."/>
            <person name="Aerts A.L."/>
            <person name="Bahkali A.H."/>
            <person name="Beenen H.G."/>
            <person name="Chettri P."/>
            <person name="Cox M.P."/>
            <person name="Datema E."/>
            <person name="de Vries R.P."/>
            <person name="Dhillon B."/>
            <person name="Ganley A.R."/>
            <person name="Griffiths S.A."/>
            <person name="Guo Y."/>
            <person name="Hamelin R.C."/>
            <person name="Henrissat B."/>
            <person name="Kabir M.S."/>
            <person name="Jashni M.K."/>
            <person name="Kema G."/>
            <person name="Klaubauf S."/>
            <person name="Lapidus A."/>
            <person name="Levasseur A."/>
            <person name="Lindquist E."/>
            <person name="Mehrabi R."/>
            <person name="Ohm R.A."/>
            <person name="Owen T.J."/>
            <person name="Salamov A."/>
            <person name="Schwelm A."/>
            <person name="Schijlen E."/>
            <person name="Sun H."/>
            <person name="van den Burg H.A."/>
            <person name="van Ham R.C.H.J."/>
            <person name="Zhang S."/>
            <person name="Goodwin S.B."/>
            <person name="Grigoriev I.V."/>
            <person name="Collemare J."/>
            <person name="Bradshaw R.E."/>
        </authorList>
    </citation>
    <scope>NUCLEOTIDE SEQUENCE [LARGE SCALE GENOMIC DNA]</scope>
    <source>
        <strain evidence="2">NZE10 / CBS 128990</strain>
    </source>
</reference>
<reference evidence="1 2" key="2">
    <citation type="journal article" date="2012" name="PLoS Pathog.">
        <title>Diverse lifestyles and strategies of plant pathogenesis encoded in the genomes of eighteen Dothideomycetes fungi.</title>
        <authorList>
            <person name="Ohm R.A."/>
            <person name="Feau N."/>
            <person name="Henrissat B."/>
            <person name="Schoch C.L."/>
            <person name="Horwitz B.A."/>
            <person name="Barry K.W."/>
            <person name="Condon B.J."/>
            <person name="Copeland A.C."/>
            <person name="Dhillon B."/>
            <person name="Glaser F."/>
            <person name="Hesse C.N."/>
            <person name="Kosti I."/>
            <person name="LaButti K."/>
            <person name="Lindquist E.A."/>
            <person name="Lucas S."/>
            <person name="Salamov A.A."/>
            <person name="Bradshaw R.E."/>
            <person name="Ciuffetti L."/>
            <person name="Hamelin R.C."/>
            <person name="Kema G.H.J."/>
            <person name="Lawrence C."/>
            <person name="Scott J.A."/>
            <person name="Spatafora J.W."/>
            <person name="Turgeon B.G."/>
            <person name="de Wit P.J.G.M."/>
            <person name="Zhong S."/>
            <person name="Goodwin S.B."/>
            <person name="Grigoriev I.V."/>
        </authorList>
    </citation>
    <scope>NUCLEOTIDE SEQUENCE [LARGE SCALE GENOMIC DNA]</scope>
    <source>
        <strain evidence="2">NZE10 / CBS 128990</strain>
    </source>
</reference>
<dbReference type="AlphaFoldDB" id="N1PUY3"/>
<dbReference type="Proteomes" id="UP000016933">
    <property type="component" value="Unassembled WGS sequence"/>
</dbReference>
<sequence length="111" mass="12004">MLNARASCSDITHLTLSASAQEPPALPPEQFTVGAPLPATRARVLRRLEQVYGRTSAMSDFEFSLSICFRISDGLSSTTLNGTSDPVARRSHASAQACPLWQQARAKSPWS</sequence>
<organism evidence="1 2">
    <name type="scientific">Dothistroma septosporum (strain NZE10 / CBS 128990)</name>
    <name type="common">Red band needle blight fungus</name>
    <name type="synonym">Mycosphaerella pini</name>
    <dbReference type="NCBI Taxonomy" id="675120"/>
    <lineage>
        <taxon>Eukaryota</taxon>
        <taxon>Fungi</taxon>
        <taxon>Dikarya</taxon>
        <taxon>Ascomycota</taxon>
        <taxon>Pezizomycotina</taxon>
        <taxon>Dothideomycetes</taxon>
        <taxon>Dothideomycetidae</taxon>
        <taxon>Mycosphaerellales</taxon>
        <taxon>Mycosphaerellaceae</taxon>
        <taxon>Dothistroma</taxon>
    </lineage>
</organism>
<feature type="non-terminal residue" evidence="1">
    <location>
        <position position="111"/>
    </location>
</feature>